<organism evidence="3 4">
    <name type="scientific">Caldovatus sediminis</name>
    <dbReference type="NCBI Taxonomy" id="2041189"/>
    <lineage>
        <taxon>Bacteria</taxon>
        <taxon>Pseudomonadati</taxon>
        <taxon>Pseudomonadota</taxon>
        <taxon>Alphaproteobacteria</taxon>
        <taxon>Acetobacterales</taxon>
        <taxon>Roseomonadaceae</taxon>
        <taxon>Caldovatus</taxon>
    </lineage>
</organism>
<keyword evidence="2" id="KW-0812">Transmembrane</keyword>
<evidence type="ECO:0000313" key="4">
    <source>
        <dbReference type="Proteomes" id="UP000597507"/>
    </source>
</evidence>
<dbReference type="Proteomes" id="UP000597507">
    <property type="component" value="Unassembled WGS sequence"/>
</dbReference>
<name>A0A8J3EAF8_9PROT</name>
<gene>
    <name evidence="3" type="ORF">GCM10010964_00230</name>
</gene>
<keyword evidence="2" id="KW-1133">Transmembrane helix</keyword>
<proteinExistence type="predicted"/>
<feature type="region of interest" description="Disordered" evidence="1">
    <location>
        <begin position="75"/>
        <end position="148"/>
    </location>
</feature>
<keyword evidence="2" id="KW-0472">Membrane</keyword>
<evidence type="ECO:0000256" key="1">
    <source>
        <dbReference type="SAM" id="MobiDB-lite"/>
    </source>
</evidence>
<evidence type="ECO:0000313" key="3">
    <source>
        <dbReference type="EMBL" id="GGG15872.1"/>
    </source>
</evidence>
<protein>
    <submittedName>
        <fullName evidence="3">Uncharacterized protein</fullName>
    </submittedName>
</protein>
<dbReference type="AlphaFoldDB" id="A0A8J3EAF8"/>
<dbReference type="EMBL" id="BMKS01000001">
    <property type="protein sequence ID" value="GGG15872.1"/>
    <property type="molecule type" value="Genomic_DNA"/>
</dbReference>
<evidence type="ECO:0000256" key="2">
    <source>
        <dbReference type="SAM" id="Phobius"/>
    </source>
</evidence>
<feature type="compositionally biased region" description="Pro residues" evidence="1">
    <location>
        <begin position="109"/>
        <end position="128"/>
    </location>
</feature>
<feature type="transmembrane region" description="Helical" evidence="2">
    <location>
        <begin position="21"/>
        <end position="40"/>
    </location>
</feature>
<comment type="caution">
    <text evidence="3">The sequence shown here is derived from an EMBL/GenBank/DDBJ whole genome shotgun (WGS) entry which is preliminary data.</text>
</comment>
<sequence length="148" mass="15841">MGGEFLQALAARLAIPGLPDWVGLVLLLLLGLLALAYLLMPFSVFGVKGRLEGIEAQLDEIQAEIRALALRVADAPPRERGRGSAAAVEDDWIDPPQAPSRRDDYVPPRATPPIPPPAQWPDAPPPAPAAARGGRSEPRLDWPRPGGR</sequence>
<dbReference type="RefSeq" id="WP_188897224.1">
    <property type="nucleotide sequence ID" value="NZ_BMKS01000001.1"/>
</dbReference>
<reference evidence="3 4" key="1">
    <citation type="journal article" date="2014" name="Int. J. Syst. Evol. Microbiol.">
        <title>Complete genome sequence of Corynebacterium casei LMG S-19264T (=DSM 44701T), isolated from a smear-ripened cheese.</title>
        <authorList>
            <consortium name="US DOE Joint Genome Institute (JGI-PGF)"/>
            <person name="Walter F."/>
            <person name="Albersmeier A."/>
            <person name="Kalinowski J."/>
            <person name="Ruckert C."/>
        </authorList>
    </citation>
    <scope>NUCLEOTIDE SEQUENCE [LARGE SCALE GENOMIC DNA]</scope>
    <source>
        <strain evidence="3 4">CGMCC 1.16330</strain>
    </source>
</reference>
<keyword evidence="4" id="KW-1185">Reference proteome</keyword>
<accession>A0A8J3EAF8</accession>